<dbReference type="AlphaFoldDB" id="V9IPF9"/>
<evidence type="ECO:0000256" key="10">
    <source>
        <dbReference type="ARBA" id="ARBA00023136"/>
    </source>
</evidence>
<dbReference type="GO" id="GO:0015986">
    <property type="term" value="P:proton motive force-driven ATP synthesis"/>
    <property type="evidence" value="ECO:0007669"/>
    <property type="project" value="InterPro"/>
</dbReference>
<dbReference type="CTD" id="4509"/>
<keyword evidence="10 12" id="KW-0472">Membrane</keyword>
<accession>V9IPF9</accession>
<comment type="subcellular location">
    <subcellularLocation>
        <location evidence="1 11">Mitochondrion membrane</location>
        <topology evidence="1 11">Single-pass membrane protein</topology>
    </subcellularLocation>
</comment>
<evidence type="ECO:0000256" key="6">
    <source>
        <dbReference type="ARBA" id="ARBA00022781"/>
    </source>
</evidence>
<evidence type="ECO:0000256" key="5">
    <source>
        <dbReference type="ARBA" id="ARBA00022692"/>
    </source>
</evidence>
<evidence type="ECO:0000256" key="8">
    <source>
        <dbReference type="ARBA" id="ARBA00023065"/>
    </source>
</evidence>
<proteinExistence type="inferred from homology"/>
<gene>
    <name evidence="13" type="primary">ATP8</name>
</gene>
<dbReference type="EMBL" id="JQ390525">
    <property type="protein sequence ID" value="AFE62771.1"/>
    <property type="molecule type" value="Genomic_DNA"/>
</dbReference>
<dbReference type="GO" id="GO:0031966">
    <property type="term" value="C:mitochondrial membrane"/>
    <property type="evidence" value="ECO:0007669"/>
    <property type="project" value="UniProtKB-SubCell"/>
</dbReference>
<evidence type="ECO:0000256" key="3">
    <source>
        <dbReference type="ARBA" id="ARBA00022448"/>
    </source>
</evidence>
<keyword evidence="6 11" id="KW-0375">Hydrogen ion transport</keyword>
<geneLocation type="mitochondrion" evidence="13"/>
<keyword evidence="8 11" id="KW-0406">Ion transport</keyword>
<evidence type="ECO:0000313" key="13">
    <source>
        <dbReference type="EMBL" id="AFE62771.1"/>
    </source>
</evidence>
<reference evidence="13" key="1">
    <citation type="journal article" date="2014" name="J. Molluscan Stud.">
        <title>Physella acuta: atypical mitochondrial gene order among panpulmonates (Gastropoda).</title>
        <authorList>
            <person name="Nolan J.R."/>
            <person name="Bergthorsson U."/>
            <person name="Adema C.M."/>
        </authorList>
    </citation>
    <scope>NUCLEOTIDE SEQUENCE</scope>
    <source>
        <strain evidence="13">A</strain>
    </source>
</reference>
<keyword evidence="3 11" id="KW-0813">Transport</keyword>
<evidence type="ECO:0000256" key="7">
    <source>
        <dbReference type="ARBA" id="ARBA00022989"/>
    </source>
</evidence>
<dbReference type="GeneID" id="18129213"/>
<comment type="similarity">
    <text evidence="2 11">Belongs to the ATPase protein 8 family.</text>
</comment>
<dbReference type="InterPro" id="IPR001421">
    <property type="entry name" value="ATP8_metazoa"/>
</dbReference>
<evidence type="ECO:0000256" key="1">
    <source>
        <dbReference type="ARBA" id="ARBA00004304"/>
    </source>
</evidence>
<keyword evidence="5 11" id="KW-0812">Transmembrane</keyword>
<evidence type="ECO:0000256" key="4">
    <source>
        <dbReference type="ARBA" id="ARBA00022547"/>
    </source>
</evidence>
<evidence type="ECO:0000256" key="2">
    <source>
        <dbReference type="ARBA" id="ARBA00008892"/>
    </source>
</evidence>
<dbReference type="RefSeq" id="YP_008994240.1">
    <property type="nucleotide sequence ID" value="NC_023253.1"/>
</dbReference>
<keyword evidence="7 12" id="KW-1133">Transmembrane helix</keyword>
<dbReference type="Pfam" id="PF00895">
    <property type="entry name" value="ATP-synt_8"/>
    <property type="match status" value="1"/>
</dbReference>
<dbReference type="GO" id="GO:0015078">
    <property type="term" value="F:proton transmembrane transporter activity"/>
    <property type="evidence" value="ECO:0007669"/>
    <property type="project" value="InterPro"/>
</dbReference>
<feature type="transmembrane region" description="Helical" evidence="12">
    <location>
        <begin position="6"/>
        <end position="29"/>
    </location>
</feature>
<keyword evidence="9 11" id="KW-0496">Mitochondrion</keyword>
<organism evidence="13">
    <name type="scientific">Physella acuta</name>
    <name type="common">Acute bladder snail</name>
    <name type="synonym">Physa acuta</name>
    <dbReference type="NCBI Taxonomy" id="109671"/>
    <lineage>
        <taxon>Eukaryota</taxon>
        <taxon>Metazoa</taxon>
        <taxon>Spiralia</taxon>
        <taxon>Lophotrochozoa</taxon>
        <taxon>Mollusca</taxon>
        <taxon>Gastropoda</taxon>
        <taxon>Heterobranchia</taxon>
        <taxon>Euthyneura</taxon>
        <taxon>Panpulmonata</taxon>
        <taxon>Hygrophila</taxon>
        <taxon>Lymnaeoidea</taxon>
        <taxon>Physidae</taxon>
        <taxon>Physella</taxon>
    </lineage>
</organism>
<evidence type="ECO:0000256" key="9">
    <source>
        <dbReference type="ARBA" id="ARBA00023128"/>
    </source>
</evidence>
<protein>
    <recommendedName>
        <fullName evidence="11">ATP synthase complex subunit 8</fullName>
    </recommendedName>
</protein>
<dbReference type="GO" id="GO:0045259">
    <property type="term" value="C:proton-transporting ATP synthase complex"/>
    <property type="evidence" value="ECO:0007669"/>
    <property type="project" value="UniProtKB-KW"/>
</dbReference>
<keyword evidence="4 11" id="KW-0138">CF(0)</keyword>
<evidence type="ECO:0000256" key="11">
    <source>
        <dbReference type="RuleBase" id="RU003661"/>
    </source>
</evidence>
<sequence>MPQLSPTYGILIFLLVNLTLFFIIILNSYNRNKKITK</sequence>
<name>V9IPF9_PHYAT</name>
<evidence type="ECO:0000256" key="12">
    <source>
        <dbReference type="SAM" id="Phobius"/>
    </source>
</evidence>